<dbReference type="Gene3D" id="3.40.50.980">
    <property type="match status" value="2"/>
</dbReference>
<dbReference type="EMBL" id="ML978123">
    <property type="protein sequence ID" value="KAF2101889.1"/>
    <property type="molecule type" value="Genomic_DNA"/>
</dbReference>
<dbReference type="InterPro" id="IPR025110">
    <property type="entry name" value="AMP-bd_C"/>
</dbReference>
<keyword evidence="7" id="KW-0443">Lipid metabolism</keyword>
<evidence type="ECO:0000259" key="9">
    <source>
        <dbReference type="Pfam" id="PF00501"/>
    </source>
</evidence>
<dbReference type="GO" id="GO:0006412">
    <property type="term" value="P:translation"/>
    <property type="evidence" value="ECO:0007669"/>
    <property type="project" value="InterPro"/>
</dbReference>
<keyword evidence="4 11" id="KW-0436">Ligase</keyword>
<dbReference type="Proteomes" id="UP000799772">
    <property type="component" value="Unassembled WGS sequence"/>
</dbReference>
<dbReference type="Gene3D" id="2.30.38.10">
    <property type="entry name" value="Luciferase, Domain 3"/>
    <property type="match status" value="1"/>
</dbReference>
<dbReference type="SUPFAM" id="SSF52161">
    <property type="entry name" value="Ribosomal protein L13"/>
    <property type="match status" value="1"/>
</dbReference>
<feature type="domain" description="AMP-dependent synthetase/ligase" evidence="9">
    <location>
        <begin position="207"/>
        <end position="576"/>
    </location>
</feature>
<dbReference type="PANTHER" id="PTHR43859">
    <property type="entry name" value="ACYL-ACTIVATING ENZYME"/>
    <property type="match status" value="1"/>
</dbReference>
<organism evidence="11 12">
    <name type="scientific">Rhizodiscina lignyota</name>
    <dbReference type="NCBI Taxonomy" id="1504668"/>
    <lineage>
        <taxon>Eukaryota</taxon>
        <taxon>Fungi</taxon>
        <taxon>Dikarya</taxon>
        <taxon>Ascomycota</taxon>
        <taxon>Pezizomycotina</taxon>
        <taxon>Dothideomycetes</taxon>
        <taxon>Pleosporomycetidae</taxon>
        <taxon>Aulographales</taxon>
        <taxon>Rhizodiscinaceae</taxon>
        <taxon>Rhizodiscina</taxon>
    </lineage>
</organism>
<comment type="similarity">
    <text evidence="2">Belongs to the universal ribosomal protein uL13 family.</text>
</comment>
<keyword evidence="8" id="KW-0687">Ribonucleoprotein</keyword>
<evidence type="ECO:0000259" key="10">
    <source>
        <dbReference type="Pfam" id="PF13193"/>
    </source>
</evidence>
<dbReference type="Gene3D" id="3.90.1180.10">
    <property type="entry name" value="Ribosomal protein L13"/>
    <property type="match status" value="1"/>
</dbReference>
<evidence type="ECO:0000313" key="11">
    <source>
        <dbReference type="EMBL" id="KAF2101889.1"/>
    </source>
</evidence>
<evidence type="ECO:0000256" key="2">
    <source>
        <dbReference type="ARBA" id="ARBA00006227"/>
    </source>
</evidence>
<keyword evidence="5" id="KW-0276">Fatty acid metabolism</keyword>
<dbReference type="HAMAP" id="MF_01366">
    <property type="entry name" value="Ribosomal_uL13"/>
    <property type="match status" value="1"/>
</dbReference>
<dbReference type="InterPro" id="IPR045851">
    <property type="entry name" value="AMP-bd_C_sf"/>
</dbReference>
<protein>
    <submittedName>
        <fullName evidence="11">AMP dependent synthetase and ligase</fullName>
    </submittedName>
</protein>
<evidence type="ECO:0000313" key="12">
    <source>
        <dbReference type="Proteomes" id="UP000799772"/>
    </source>
</evidence>
<dbReference type="InterPro" id="IPR000873">
    <property type="entry name" value="AMP-dep_synth/lig_dom"/>
</dbReference>
<evidence type="ECO:0000256" key="1">
    <source>
        <dbReference type="ARBA" id="ARBA00004021"/>
    </source>
</evidence>
<evidence type="ECO:0000256" key="3">
    <source>
        <dbReference type="ARBA" id="ARBA00006432"/>
    </source>
</evidence>
<dbReference type="NCBIfam" id="TIGR01077">
    <property type="entry name" value="L13_A_E"/>
    <property type="match status" value="1"/>
</dbReference>
<dbReference type="Gene3D" id="3.30.300.30">
    <property type="match status" value="1"/>
</dbReference>
<dbReference type="CDD" id="cd00392">
    <property type="entry name" value="Ribosomal_L13"/>
    <property type="match status" value="1"/>
</dbReference>
<evidence type="ECO:0000256" key="6">
    <source>
        <dbReference type="ARBA" id="ARBA00022980"/>
    </source>
</evidence>
<dbReference type="InterPro" id="IPR005755">
    <property type="entry name" value="Ribosomal_uL13_euk/arc"/>
</dbReference>
<evidence type="ECO:0000256" key="4">
    <source>
        <dbReference type="ARBA" id="ARBA00022598"/>
    </source>
</evidence>
<dbReference type="GO" id="GO:0003735">
    <property type="term" value="F:structural constituent of ribosome"/>
    <property type="evidence" value="ECO:0007669"/>
    <property type="project" value="InterPro"/>
</dbReference>
<dbReference type="PANTHER" id="PTHR43859:SF4">
    <property type="entry name" value="BUTANOATE--COA LIGASE AAE1-RELATED"/>
    <property type="match status" value="1"/>
</dbReference>
<dbReference type="OrthoDB" id="1882297at2759"/>
<dbReference type="SUPFAM" id="SSF56801">
    <property type="entry name" value="Acetyl-CoA synthetase-like"/>
    <property type="match status" value="1"/>
</dbReference>
<dbReference type="Pfam" id="PF13193">
    <property type="entry name" value="AMP-binding_C"/>
    <property type="match status" value="1"/>
</dbReference>
<dbReference type="Gene3D" id="6.10.250.3250">
    <property type="match status" value="1"/>
</dbReference>
<evidence type="ECO:0000256" key="8">
    <source>
        <dbReference type="ARBA" id="ARBA00023274"/>
    </source>
</evidence>
<dbReference type="FunFam" id="3.90.1180.10:FF:000002">
    <property type="entry name" value="60S ribosomal protein L16"/>
    <property type="match status" value="1"/>
</dbReference>
<gene>
    <name evidence="11" type="ORF">NA57DRAFT_64551</name>
</gene>
<dbReference type="GO" id="GO:0006631">
    <property type="term" value="P:fatty acid metabolic process"/>
    <property type="evidence" value="ECO:0007669"/>
    <property type="project" value="UniProtKB-KW"/>
</dbReference>
<comment type="function">
    <text evidence="1">Component of the ribosome, a large ribonucleoprotein complex responsible for the synthesis of proteins in the cell. The small ribosomal subunit (SSU) binds messenger RNAs (mRNAs) and translates the encoded message by selecting cognate aminoacyl-transfer RNA (tRNA) molecules. The large subunit (LSU) contains the ribosomal catalytic site termed the peptidyl transferase center (PTC), which catalyzes the formation of peptide bonds, thereby polymerizing the amino acids delivered by tRNAs into a polypeptide chain. The nascent polypeptides leave the ribosome through a tunnel in the LSU and interact with protein factors that function in enzymatic processing, targeting, and the membrane insertion of nascent chains at the exit of the ribosomal tunnel.</text>
</comment>
<dbReference type="FunFam" id="6.10.250.3250:FF:000001">
    <property type="entry name" value="60S ribosomal protein L13a"/>
    <property type="match status" value="1"/>
</dbReference>
<dbReference type="GO" id="GO:0015934">
    <property type="term" value="C:large ribosomal subunit"/>
    <property type="evidence" value="ECO:0007669"/>
    <property type="project" value="InterPro"/>
</dbReference>
<dbReference type="Pfam" id="PF00572">
    <property type="entry name" value="Ribosomal_L13"/>
    <property type="match status" value="1"/>
</dbReference>
<evidence type="ECO:0000256" key="7">
    <source>
        <dbReference type="ARBA" id="ARBA00023098"/>
    </source>
</evidence>
<keyword evidence="6" id="KW-0689">Ribosomal protein</keyword>
<feature type="domain" description="AMP-binding enzyme C-terminal" evidence="10">
    <location>
        <begin position="627"/>
        <end position="703"/>
    </location>
</feature>
<proteinExistence type="inferred from homology"/>
<dbReference type="AlphaFoldDB" id="A0A9P4MDQ9"/>
<name>A0A9P4MDQ9_9PEZI</name>
<dbReference type="Pfam" id="PF00501">
    <property type="entry name" value="AMP-binding"/>
    <property type="match status" value="1"/>
</dbReference>
<dbReference type="GO" id="GO:0016874">
    <property type="term" value="F:ligase activity"/>
    <property type="evidence" value="ECO:0007669"/>
    <property type="project" value="UniProtKB-KW"/>
</dbReference>
<accession>A0A9P4MDQ9</accession>
<dbReference type="InterPro" id="IPR036899">
    <property type="entry name" value="Ribosomal_uL13_sf"/>
</dbReference>
<dbReference type="FunFam" id="3.30.300.30:FF:000008">
    <property type="entry name" value="2,3-dihydroxybenzoate-AMP ligase"/>
    <property type="match status" value="1"/>
</dbReference>
<reference evidence="11" key="1">
    <citation type="journal article" date="2020" name="Stud. Mycol.">
        <title>101 Dothideomycetes genomes: a test case for predicting lifestyles and emergence of pathogens.</title>
        <authorList>
            <person name="Haridas S."/>
            <person name="Albert R."/>
            <person name="Binder M."/>
            <person name="Bloem J."/>
            <person name="Labutti K."/>
            <person name="Salamov A."/>
            <person name="Andreopoulos B."/>
            <person name="Baker S."/>
            <person name="Barry K."/>
            <person name="Bills G."/>
            <person name="Bluhm B."/>
            <person name="Cannon C."/>
            <person name="Castanera R."/>
            <person name="Culley D."/>
            <person name="Daum C."/>
            <person name="Ezra D."/>
            <person name="Gonzalez J."/>
            <person name="Henrissat B."/>
            <person name="Kuo A."/>
            <person name="Liang C."/>
            <person name="Lipzen A."/>
            <person name="Lutzoni F."/>
            <person name="Magnuson J."/>
            <person name="Mondo S."/>
            <person name="Nolan M."/>
            <person name="Ohm R."/>
            <person name="Pangilinan J."/>
            <person name="Park H.-J."/>
            <person name="Ramirez L."/>
            <person name="Alfaro M."/>
            <person name="Sun H."/>
            <person name="Tritt A."/>
            <person name="Yoshinaga Y."/>
            <person name="Zwiers L.-H."/>
            <person name="Turgeon B."/>
            <person name="Goodwin S."/>
            <person name="Spatafora J."/>
            <person name="Crous P."/>
            <person name="Grigoriev I."/>
        </authorList>
    </citation>
    <scope>NUCLEOTIDE SEQUENCE</scope>
    <source>
        <strain evidence="11">CBS 133067</strain>
    </source>
</reference>
<keyword evidence="12" id="KW-1185">Reference proteome</keyword>
<evidence type="ECO:0000256" key="5">
    <source>
        <dbReference type="ARBA" id="ARBA00022832"/>
    </source>
</evidence>
<comment type="caution">
    <text evidence="11">The sequence shown here is derived from an EMBL/GenBank/DDBJ whole genome shotgun (WGS) entry which is preliminary data.</text>
</comment>
<comment type="similarity">
    <text evidence="3">Belongs to the ATP-dependent AMP-binding enzyme family.</text>
</comment>
<sequence length="720" mass="80324">MSTFEPVIVIDGKGHLLGRLASIVAKQLLNGQKIVVVRCEALNISGEFFRAKLKYQAFLRKQTRFNPTRGGPFHFRAPSKMFWRTVRGMIPHKTSRGAAALQRLKTFEGIPPPYDRKKRMVVPQALRVLRLRPGRKYCTVGRLGHEFGWKYQDVVARLEERRKIKGAAYYERKKAARKQLADAKKNVSLTELQALAIYHVTANGKILRRSYQEAADRARGLAYFIKKKGFKRVGILATNTPAFLEAMFGIAAAGAVQTAVNYRLKTEDISYILQHSDSDVIIVDAEFEPLLASYRAARPSIPIIVDTDTDAIEGEPCGPFDEAVLEGLNYDKETGAKGWAGLEAQASNEEDVFALAYTSGTTARPKGVEYTHRNAYLAAIGNVVESGLSYHTGRCKYLWTLPMFHATGWTFPWAVTAARGTHYCLRKIDYPEIWRLLKDEGITHFNAAPTVNTLLCNAKEAEKLPQAVRVTVAASPPSAHLFEQMTDLNLHPVHVYGMTETYGPITKGYHMPIWEELPLKEKYARMARQGHGFITSLPVRVIKTDLPEGTLVNVAKDGQEIGEIVFRGNICAKGYYKDPEATRKLFAGGVLHSGDLAVWHPDGAIQILDRAKDIIISGGENISSVALESMLVTHPDVLEAACVAVADSHWGERPKAFITVKQGKKITGEEIIDWAKNKSDISKFMVPREIEVLDELPKTSTGKLRKNVLREWAKGADRER</sequence>
<dbReference type="InterPro" id="IPR005822">
    <property type="entry name" value="Ribosomal_uL13"/>
</dbReference>